<evidence type="ECO:0000313" key="2">
    <source>
        <dbReference type="EMBL" id="KAA6376438.1"/>
    </source>
</evidence>
<dbReference type="Pfam" id="PF00679">
    <property type="entry name" value="EFG_C"/>
    <property type="match status" value="1"/>
</dbReference>
<dbReference type="InterPro" id="IPR000640">
    <property type="entry name" value="EFG_V-like"/>
</dbReference>
<dbReference type="InterPro" id="IPR035647">
    <property type="entry name" value="EFG_III/V"/>
</dbReference>
<dbReference type="PANTHER" id="PTHR42908:SF6">
    <property type="entry name" value="116 KDA U5 SMALL NUCLEAR RIBONUCLEOPROTEIN COMPONENT"/>
    <property type="match status" value="1"/>
</dbReference>
<protein>
    <submittedName>
        <fullName evidence="2">Putative 110 kDa U5 small nuclear ribonucleoprotein component CLO</fullName>
    </submittedName>
</protein>
<dbReference type="SUPFAM" id="SSF54980">
    <property type="entry name" value="EF-G C-terminal domain-like"/>
    <property type="match status" value="1"/>
</dbReference>
<dbReference type="Gene3D" id="3.30.70.240">
    <property type="match status" value="1"/>
</dbReference>
<dbReference type="GO" id="GO:0046540">
    <property type="term" value="C:U4/U6 x U5 tri-snRNP complex"/>
    <property type="evidence" value="ECO:0007669"/>
    <property type="project" value="TreeGrafter"/>
</dbReference>
<evidence type="ECO:0000259" key="1">
    <source>
        <dbReference type="Pfam" id="PF00679"/>
    </source>
</evidence>
<gene>
    <name evidence="2" type="ORF">EZS28_028034</name>
</gene>
<dbReference type="OrthoDB" id="364892at2759"/>
<feature type="domain" description="Elongation factor EFG" evidence="1">
    <location>
        <begin position="7"/>
        <end position="76"/>
    </location>
</feature>
<dbReference type="Proteomes" id="UP000324800">
    <property type="component" value="Unassembled WGS sequence"/>
</dbReference>
<proteinExistence type="predicted"/>
<dbReference type="AlphaFoldDB" id="A0A5J4V155"/>
<dbReference type="GO" id="GO:0005829">
    <property type="term" value="C:cytosol"/>
    <property type="evidence" value="ECO:0007669"/>
    <property type="project" value="TreeGrafter"/>
</dbReference>
<dbReference type="EMBL" id="SNRW01010525">
    <property type="protein sequence ID" value="KAA6376438.1"/>
    <property type="molecule type" value="Genomic_DNA"/>
</dbReference>
<organism evidence="2 3">
    <name type="scientific">Streblomastix strix</name>
    <dbReference type="NCBI Taxonomy" id="222440"/>
    <lineage>
        <taxon>Eukaryota</taxon>
        <taxon>Metamonada</taxon>
        <taxon>Preaxostyla</taxon>
        <taxon>Oxymonadida</taxon>
        <taxon>Streblomastigidae</taxon>
        <taxon>Streblomastix</taxon>
    </lineage>
</organism>
<dbReference type="PANTHER" id="PTHR42908">
    <property type="entry name" value="TRANSLATION ELONGATION FACTOR-RELATED"/>
    <property type="match status" value="1"/>
</dbReference>
<dbReference type="GO" id="GO:0003924">
    <property type="term" value="F:GTPase activity"/>
    <property type="evidence" value="ECO:0007669"/>
    <property type="project" value="TreeGrafter"/>
</dbReference>
<sequence>MLSNISHPAYSVLGKRRGHVLAERPLPGSPLFAVDLYIPSLESFGFETDLRAHTQGQAFVQTLFSHWDFAPGDPLDADVTIIPLIPSEQNALARELLLKIRRRKGLSESVAAGKYFDEKMMSELQRQGLDISSFV</sequence>
<dbReference type="GO" id="GO:0071007">
    <property type="term" value="C:U2-type catalytic step 2 spliceosome"/>
    <property type="evidence" value="ECO:0007669"/>
    <property type="project" value="TreeGrafter"/>
</dbReference>
<dbReference type="GO" id="GO:0000398">
    <property type="term" value="P:mRNA splicing, via spliceosome"/>
    <property type="evidence" value="ECO:0007669"/>
    <property type="project" value="TreeGrafter"/>
</dbReference>
<comment type="caution">
    <text evidence="2">The sequence shown here is derived from an EMBL/GenBank/DDBJ whole genome shotgun (WGS) entry which is preliminary data.</text>
</comment>
<evidence type="ECO:0000313" key="3">
    <source>
        <dbReference type="Proteomes" id="UP000324800"/>
    </source>
</evidence>
<keyword evidence="2" id="KW-0687">Ribonucleoprotein</keyword>
<reference evidence="2 3" key="1">
    <citation type="submission" date="2019-03" db="EMBL/GenBank/DDBJ databases">
        <title>Single cell metagenomics reveals metabolic interactions within the superorganism composed of flagellate Streblomastix strix and complex community of Bacteroidetes bacteria on its surface.</title>
        <authorList>
            <person name="Treitli S.C."/>
            <person name="Kolisko M."/>
            <person name="Husnik F."/>
            <person name="Keeling P."/>
            <person name="Hampl V."/>
        </authorList>
    </citation>
    <scope>NUCLEOTIDE SEQUENCE [LARGE SCALE GENOMIC DNA]</scope>
    <source>
        <strain evidence="2">ST1C</strain>
    </source>
</reference>
<name>A0A5J4V155_9EUKA</name>
<dbReference type="CDD" id="cd04096">
    <property type="entry name" value="eEF2_snRNP_like_C"/>
    <property type="match status" value="1"/>
</dbReference>
<dbReference type="GO" id="GO:0030623">
    <property type="term" value="F:U5 snRNA binding"/>
    <property type="evidence" value="ECO:0007669"/>
    <property type="project" value="TreeGrafter"/>
</dbReference>
<accession>A0A5J4V155</accession>